<dbReference type="Gene3D" id="1.10.4060.10">
    <property type="entry name" value="BPP1347 like domain"/>
    <property type="match status" value="1"/>
</dbReference>
<protein>
    <submittedName>
        <fullName evidence="2">LON peptidase substrate-binding domain-containing protein</fullName>
    </submittedName>
</protein>
<dbReference type="Pfam" id="PF02190">
    <property type="entry name" value="LON_substr_bdg"/>
    <property type="match status" value="1"/>
</dbReference>
<dbReference type="Gene3D" id="2.30.130.40">
    <property type="entry name" value="LON domain-like"/>
    <property type="match status" value="1"/>
</dbReference>
<proteinExistence type="predicted"/>
<dbReference type="InterPro" id="IPR046336">
    <property type="entry name" value="Lon_prtase_N_sf"/>
</dbReference>
<sequence length="199" mass="22947">MLRCAVFPLSVYLLPGGITKLKIFEQRYIRMVKESMQSGFVLSLYKPDLVHESSPWGVHVSIVDFEMLPDGLLGIVIKANNLVELTNMELEHDGLRCATISVLEHWPERDEDQYSQRLAAQLQQLMTQNKQYGSLYQNALFDAAPQWHNPVWVNQRWLEILPISYQHRAKFIQSSTFDVAQNFIQTMVLGLQNSPTIKI</sequence>
<keyword evidence="3" id="KW-1185">Reference proteome</keyword>
<organism evidence="2 3">
    <name type="scientific">Psychrosphaera algicola</name>
    <dbReference type="NCBI Taxonomy" id="3023714"/>
    <lineage>
        <taxon>Bacteria</taxon>
        <taxon>Pseudomonadati</taxon>
        <taxon>Pseudomonadota</taxon>
        <taxon>Gammaproteobacteria</taxon>
        <taxon>Alteromonadales</taxon>
        <taxon>Pseudoalteromonadaceae</taxon>
        <taxon>Psychrosphaera</taxon>
    </lineage>
</organism>
<dbReference type="InterPro" id="IPR015947">
    <property type="entry name" value="PUA-like_sf"/>
</dbReference>
<evidence type="ECO:0000259" key="1">
    <source>
        <dbReference type="Pfam" id="PF02190"/>
    </source>
</evidence>
<name>A0ABT5FCI6_9GAMM</name>
<dbReference type="RefSeq" id="WP_272182572.1">
    <property type="nucleotide sequence ID" value="NZ_JAQOMS010000002.1"/>
</dbReference>
<reference evidence="2 3" key="1">
    <citation type="submission" date="2023-01" db="EMBL/GenBank/DDBJ databases">
        <title>Psychrosphaera sp. nov., isolated from marine algae.</title>
        <authorList>
            <person name="Bayburt H."/>
            <person name="Choi B.J."/>
            <person name="Kim J.M."/>
            <person name="Choi D.G."/>
            <person name="Jeon C.O."/>
        </authorList>
    </citation>
    <scope>NUCLEOTIDE SEQUENCE [LARGE SCALE GENOMIC DNA]</scope>
    <source>
        <strain evidence="2 3">G1-22</strain>
    </source>
</reference>
<evidence type="ECO:0000313" key="3">
    <source>
        <dbReference type="Proteomes" id="UP001528411"/>
    </source>
</evidence>
<accession>A0ABT5FCI6</accession>
<dbReference type="Proteomes" id="UP001528411">
    <property type="component" value="Unassembled WGS sequence"/>
</dbReference>
<dbReference type="SUPFAM" id="SSF88697">
    <property type="entry name" value="PUA domain-like"/>
    <property type="match status" value="1"/>
</dbReference>
<feature type="domain" description="Lon N-terminal" evidence="1">
    <location>
        <begin position="5"/>
        <end position="168"/>
    </location>
</feature>
<dbReference type="EMBL" id="JAQOMS010000002">
    <property type="protein sequence ID" value="MDC2889259.1"/>
    <property type="molecule type" value="Genomic_DNA"/>
</dbReference>
<evidence type="ECO:0000313" key="2">
    <source>
        <dbReference type="EMBL" id="MDC2889259.1"/>
    </source>
</evidence>
<gene>
    <name evidence="2" type="ORF">PN838_11360</name>
</gene>
<dbReference type="InterPro" id="IPR003111">
    <property type="entry name" value="Lon_prtase_N"/>
</dbReference>
<comment type="caution">
    <text evidence="2">The sequence shown here is derived from an EMBL/GenBank/DDBJ whole genome shotgun (WGS) entry which is preliminary data.</text>
</comment>